<keyword evidence="5 9" id="KW-1133">Transmembrane helix</keyword>
<dbReference type="SUPFAM" id="SSF53850">
    <property type="entry name" value="Periplasmic binding protein-like II"/>
    <property type="match status" value="1"/>
</dbReference>
<dbReference type="EMBL" id="KZ288215">
    <property type="protein sequence ID" value="PBC32455.1"/>
    <property type="molecule type" value="Genomic_DNA"/>
</dbReference>
<feature type="transmembrane region" description="Helical" evidence="9">
    <location>
        <begin position="120"/>
        <end position="138"/>
    </location>
</feature>
<dbReference type="AlphaFoldDB" id="A0A2A3EL15"/>
<evidence type="ECO:0000313" key="11">
    <source>
        <dbReference type="EMBL" id="PBC32455.1"/>
    </source>
</evidence>
<dbReference type="OrthoDB" id="6117597at2759"/>
<keyword evidence="3" id="KW-1003">Cell membrane</keyword>
<evidence type="ECO:0000259" key="10">
    <source>
        <dbReference type="Pfam" id="PF00060"/>
    </source>
</evidence>
<feature type="domain" description="Ionotropic glutamate receptor C-terminal" evidence="10">
    <location>
        <begin position="120"/>
        <end position="232"/>
    </location>
</feature>
<dbReference type="PANTHER" id="PTHR42643">
    <property type="entry name" value="IONOTROPIC RECEPTOR 20A-RELATED"/>
    <property type="match status" value="1"/>
</dbReference>
<evidence type="ECO:0000256" key="4">
    <source>
        <dbReference type="ARBA" id="ARBA00022692"/>
    </source>
</evidence>
<dbReference type="InterPro" id="IPR052192">
    <property type="entry name" value="Insect_Ionotropic_Sensory_Rcpt"/>
</dbReference>
<gene>
    <name evidence="11" type="ORF">APICC_09253</name>
</gene>
<feature type="transmembrane region" description="Helical" evidence="9">
    <location>
        <begin position="193"/>
        <end position="217"/>
    </location>
</feature>
<evidence type="ECO:0000313" key="12">
    <source>
        <dbReference type="Proteomes" id="UP000242457"/>
    </source>
</evidence>
<evidence type="ECO:0000256" key="8">
    <source>
        <dbReference type="ARBA" id="ARBA00023180"/>
    </source>
</evidence>
<dbReference type="GO" id="GO:0050906">
    <property type="term" value="P:detection of stimulus involved in sensory perception"/>
    <property type="evidence" value="ECO:0007669"/>
    <property type="project" value="UniProtKB-ARBA"/>
</dbReference>
<comment type="similarity">
    <text evidence="2">Belongs to the glutamate-gated ion channel (TC 1.A.10.1) family.</text>
</comment>
<evidence type="ECO:0000256" key="6">
    <source>
        <dbReference type="ARBA" id="ARBA00023136"/>
    </source>
</evidence>
<proteinExistence type="inferred from homology"/>
<sequence length="334" mass="38213">MTDPDTINHLTDYENKHIDPVTKANYPWIMHIANRMNATISFRVTDSWGYRSENGTWSGMTGMLQRREIDIGGTGTFFIPQRIGVVDYIQLYTHTRACFIFRQPLLSTVSNIFTLPFQRSVWIAIAVFLLLLLVLLCFSTKWEYRRGASANTARYWQQFNPTEQTVSDNLMVVLGAIAQQGYSYEPYRVPSRIVTLMLLIAALNLYASYTANIVALLQSTTDSIKTPADLLHSPLKLGAQDVSFQDPIRRAIVEQKIEPKGQNGSWMSVEEGARRVRNELFAFHAERGALYKIMQETYYEEEKCGIMEIDVMNMLDPLLVIQTRSPYLEIVKNA</sequence>
<dbReference type="Proteomes" id="UP000242457">
    <property type="component" value="Unassembled WGS sequence"/>
</dbReference>
<accession>A0A2A3EL15</accession>
<evidence type="ECO:0000256" key="3">
    <source>
        <dbReference type="ARBA" id="ARBA00022475"/>
    </source>
</evidence>
<evidence type="ECO:0000256" key="5">
    <source>
        <dbReference type="ARBA" id="ARBA00022989"/>
    </source>
</evidence>
<keyword evidence="12" id="KW-1185">Reference proteome</keyword>
<name>A0A2A3EL15_APICC</name>
<dbReference type="GO" id="GO:0005886">
    <property type="term" value="C:plasma membrane"/>
    <property type="evidence" value="ECO:0007669"/>
    <property type="project" value="UniProtKB-SubCell"/>
</dbReference>
<evidence type="ECO:0000256" key="1">
    <source>
        <dbReference type="ARBA" id="ARBA00004651"/>
    </source>
</evidence>
<keyword evidence="7 11" id="KW-0675">Receptor</keyword>
<dbReference type="Gene3D" id="1.10.287.70">
    <property type="match status" value="1"/>
</dbReference>
<dbReference type="Pfam" id="PF00060">
    <property type="entry name" value="Lig_chan"/>
    <property type="match status" value="1"/>
</dbReference>
<dbReference type="InterPro" id="IPR001320">
    <property type="entry name" value="Iontro_rcpt_C"/>
</dbReference>
<keyword evidence="6 9" id="KW-0472">Membrane</keyword>
<protein>
    <submittedName>
        <fullName evidence="11">Glutamate receptor U1</fullName>
    </submittedName>
</protein>
<evidence type="ECO:0000256" key="7">
    <source>
        <dbReference type="ARBA" id="ARBA00023170"/>
    </source>
</evidence>
<dbReference type="Gene3D" id="3.40.190.10">
    <property type="entry name" value="Periplasmic binding protein-like II"/>
    <property type="match status" value="1"/>
</dbReference>
<comment type="subcellular location">
    <subcellularLocation>
        <location evidence="1">Cell membrane</location>
        <topology evidence="1">Multi-pass membrane protein</topology>
    </subcellularLocation>
</comment>
<dbReference type="GO" id="GO:0015276">
    <property type="term" value="F:ligand-gated monoatomic ion channel activity"/>
    <property type="evidence" value="ECO:0007669"/>
    <property type="project" value="InterPro"/>
</dbReference>
<dbReference type="STRING" id="94128.A0A2A3EL15"/>
<keyword evidence="4 9" id="KW-0812">Transmembrane</keyword>
<evidence type="ECO:0000256" key="9">
    <source>
        <dbReference type="SAM" id="Phobius"/>
    </source>
</evidence>
<reference evidence="11 12" key="1">
    <citation type="submission" date="2014-07" db="EMBL/GenBank/DDBJ databases">
        <title>Genomic and transcriptomic analysis on Apis cerana provide comprehensive insights into honey bee biology.</title>
        <authorList>
            <person name="Diao Q."/>
            <person name="Sun L."/>
            <person name="Zheng H."/>
            <person name="Zheng H."/>
            <person name="Xu S."/>
            <person name="Wang S."/>
            <person name="Zeng Z."/>
            <person name="Hu F."/>
            <person name="Su S."/>
            <person name="Wu J."/>
        </authorList>
    </citation>
    <scope>NUCLEOTIDE SEQUENCE [LARGE SCALE GENOMIC DNA]</scope>
    <source>
        <tissue evidence="11">Pupae without intestine</tissue>
    </source>
</reference>
<keyword evidence="8" id="KW-0325">Glycoprotein</keyword>
<dbReference type="PANTHER" id="PTHR42643:SF33">
    <property type="entry name" value="GLUTAMATE RECEPTOR 2-LIKE PROTEIN"/>
    <property type="match status" value="1"/>
</dbReference>
<evidence type="ECO:0000256" key="2">
    <source>
        <dbReference type="ARBA" id="ARBA00008685"/>
    </source>
</evidence>
<organism evidence="11 12">
    <name type="scientific">Apis cerana cerana</name>
    <name type="common">Oriental honeybee</name>
    <dbReference type="NCBI Taxonomy" id="94128"/>
    <lineage>
        <taxon>Eukaryota</taxon>
        <taxon>Metazoa</taxon>
        <taxon>Ecdysozoa</taxon>
        <taxon>Arthropoda</taxon>
        <taxon>Hexapoda</taxon>
        <taxon>Insecta</taxon>
        <taxon>Pterygota</taxon>
        <taxon>Neoptera</taxon>
        <taxon>Endopterygota</taxon>
        <taxon>Hymenoptera</taxon>
        <taxon>Apocrita</taxon>
        <taxon>Aculeata</taxon>
        <taxon>Apoidea</taxon>
        <taxon>Anthophila</taxon>
        <taxon>Apidae</taxon>
        <taxon>Apis</taxon>
    </lineage>
</organism>